<dbReference type="SUPFAM" id="SSF54523">
    <property type="entry name" value="Pili subunits"/>
    <property type="match status" value="1"/>
</dbReference>
<sequence length="121" mass="13807">MVVIAIIAILAGMLLPALSKAKAKAHGISCMNNNKQMMMAWLYFAEDNDDNLVGAAGWNYNRRAIQNWTGGSWLTLNNKKDPNNWKPCCLHLQKPSLALLRQKHRHLEMPSRLHHCYRQQG</sequence>
<name>A0A382HRU3_9ZZZZ</name>
<dbReference type="InterPro" id="IPR045584">
    <property type="entry name" value="Pilin-like"/>
</dbReference>
<dbReference type="EMBL" id="UINC01062933">
    <property type="protein sequence ID" value="SVB90028.1"/>
    <property type="molecule type" value="Genomic_DNA"/>
</dbReference>
<evidence type="ECO:0000313" key="1">
    <source>
        <dbReference type="EMBL" id="SVB90028.1"/>
    </source>
</evidence>
<organism evidence="1">
    <name type="scientific">marine metagenome</name>
    <dbReference type="NCBI Taxonomy" id="408172"/>
    <lineage>
        <taxon>unclassified sequences</taxon>
        <taxon>metagenomes</taxon>
        <taxon>ecological metagenomes</taxon>
    </lineage>
</organism>
<protein>
    <recommendedName>
        <fullName evidence="2">Type II secretion system protein GspG C-terminal domain-containing protein</fullName>
    </recommendedName>
</protein>
<proteinExistence type="predicted"/>
<evidence type="ECO:0008006" key="2">
    <source>
        <dbReference type="Google" id="ProtNLM"/>
    </source>
</evidence>
<gene>
    <name evidence="1" type="ORF">METZ01_LOCUS242882</name>
</gene>
<reference evidence="1" key="1">
    <citation type="submission" date="2018-05" db="EMBL/GenBank/DDBJ databases">
        <authorList>
            <person name="Lanie J.A."/>
            <person name="Ng W.-L."/>
            <person name="Kazmierczak K.M."/>
            <person name="Andrzejewski T.M."/>
            <person name="Davidsen T.M."/>
            <person name="Wayne K.J."/>
            <person name="Tettelin H."/>
            <person name="Glass J.I."/>
            <person name="Rusch D."/>
            <person name="Podicherti R."/>
            <person name="Tsui H.-C.T."/>
            <person name="Winkler M.E."/>
        </authorList>
    </citation>
    <scope>NUCLEOTIDE SEQUENCE</scope>
</reference>
<dbReference type="AlphaFoldDB" id="A0A382HRU3"/>
<dbReference type="Gene3D" id="3.30.700.10">
    <property type="entry name" value="Glycoprotein, Type 4 Pilin"/>
    <property type="match status" value="1"/>
</dbReference>
<accession>A0A382HRU3</accession>